<reference evidence="1" key="1">
    <citation type="submission" date="2015-06" db="UniProtKB">
        <authorList>
            <consortium name="EnsemblPlants"/>
        </authorList>
    </citation>
    <scope>IDENTIFICATION</scope>
</reference>
<dbReference type="InterPro" id="IPR036047">
    <property type="entry name" value="F-box-like_dom_sf"/>
</dbReference>
<protein>
    <recommendedName>
        <fullName evidence="2">F-box domain-containing protein</fullName>
    </recommendedName>
</protein>
<sequence>MAAVPVGAPPPAKRKKEGPDCLETSPVPPAMVGADWSSLPYDLLRRIADTLLDTNDVDCYMDLRAVCRHWRSTTDDPRSDATDPRFRPRQWIVLDEVFPSDTRRLLVNTSSGRCLHRELPQLRDHHVVTTTLGGFFVLSDKSPPHAARVFNPLTGGLIRFNAPVPPERKVTAAVCFGMASPMLTLLTSSLSLPLTIYHLIMSYTINVRDSELASQQMPFGEVFDEDEPSPMFMDGGLHLDELYHQGWTESYIPEVPSIDLGDDDLEFH</sequence>
<dbReference type="ExpressionAtlas" id="R7W5K0">
    <property type="expression patterns" value="baseline"/>
</dbReference>
<dbReference type="PANTHER" id="PTHR33165">
    <property type="entry name" value="F-BOX DOMAIN CONTAINING PROTEIN-LIKE-RELATED"/>
    <property type="match status" value="1"/>
</dbReference>
<dbReference type="AlphaFoldDB" id="R7W5K0"/>
<dbReference type="Gene3D" id="1.20.1280.50">
    <property type="match status" value="1"/>
</dbReference>
<organism evidence="1">
    <name type="scientific">Aegilops tauschii</name>
    <name type="common">Tausch's goatgrass</name>
    <name type="synonym">Aegilops squarrosa</name>
    <dbReference type="NCBI Taxonomy" id="37682"/>
    <lineage>
        <taxon>Eukaryota</taxon>
        <taxon>Viridiplantae</taxon>
        <taxon>Streptophyta</taxon>
        <taxon>Embryophyta</taxon>
        <taxon>Tracheophyta</taxon>
        <taxon>Spermatophyta</taxon>
        <taxon>Magnoliopsida</taxon>
        <taxon>Liliopsida</taxon>
        <taxon>Poales</taxon>
        <taxon>Poaceae</taxon>
        <taxon>BOP clade</taxon>
        <taxon>Pooideae</taxon>
        <taxon>Triticodae</taxon>
        <taxon>Triticeae</taxon>
        <taxon>Triticinae</taxon>
        <taxon>Aegilops</taxon>
    </lineage>
</organism>
<dbReference type="PANTHER" id="PTHR33165:SF99">
    <property type="entry name" value="DUF295 DOMAIN-CONTAINING PROTEIN"/>
    <property type="match status" value="1"/>
</dbReference>
<evidence type="ECO:0008006" key="2">
    <source>
        <dbReference type="Google" id="ProtNLM"/>
    </source>
</evidence>
<name>R7W5K0_AEGTA</name>
<accession>R7W5K0</accession>
<dbReference type="SUPFAM" id="SSF81383">
    <property type="entry name" value="F-box domain"/>
    <property type="match status" value="1"/>
</dbReference>
<dbReference type="EnsemblPlants" id="EMT15463">
    <property type="protein sequence ID" value="EMT15463"/>
    <property type="gene ID" value="F775_10366"/>
</dbReference>
<proteinExistence type="predicted"/>
<evidence type="ECO:0000313" key="1">
    <source>
        <dbReference type="EnsemblPlants" id="EMT15463"/>
    </source>
</evidence>
<dbReference type="CDD" id="cd09917">
    <property type="entry name" value="F-box_SF"/>
    <property type="match status" value="1"/>
</dbReference>